<dbReference type="STRING" id="5217.A0A4Q1BH77"/>
<name>A0A4Q1BH77_TREME</name>
<keyword evidence="2" id="KW-0812">Transmembrane</keyword>
<dbReference type="InParanoid" id="A0A4Q1BH77"/>
<sequence length="129" mass="14838">MTQFYLQTSFYRTFHAIRSIRYFASSTQSDPEDSQDDQGDTSDSDPDTDIDWESDTDVELVPPTSTQEDVYGEESYPTLSSPTKYLAFFVFFVILPTGAGVYYYGGGKERVRRWRRGSKGYEKIEMSRA</sequence>
<organism evidence="3 4">
    <name type="scientific">Tremella mesenterica</name>
    <name type="common">Jelly fungus</name>
    <dbReference type="NCBI Taxonomy" id="5217"/>
    <lineage>
        <taxon>Eukaryota</taxon>
        <taxon>Fungi</taxon>
        <taxon>Dikarya</taxon>
        <taxon>Basidiomycota</taxon>
        <taxon>Agaricomycotina</taxon>
        <taxon>Tremellomycetes</taxon>
        <taxon>Tremellales</taxon>
        <taxon>Tremellaceae</taxon>
        <taxon>Tremella</taxon>
    </lineage>
</organism>
<dbReference type="EMBL" id="SDIL01000082">
    <property type="protein sequence ID" value="RXK36943.1"/>
    <property type="molecule type" value="Genomic_DNA"/>
</dbReference>
<dbReference type="AlphaFoldDB" id="A0A4Q1BH77"/>
<accession>A0A4Q1BH77</accession>
<dbReference type="OrthoDB" id="2593772at2759"/>
<feature type="region of interest" description="Disordered" evidence="1">
    <location>
        <begin position="25"/>
        <end position="75"/>
    </location>
</feature>
<evidence type="ECO:0000313" key="3">
    <source>
        <dbReference type="EMBL" id="RXK36943.1"/>
    </source>
</evidence>
<keyword evidence="4" id="KW-1185">Reference proteome</keyword>
<gene>
    <name evidence="3" type="ORF">M231_05776</name>
</gene>
<comment type="caution">
    <text evidence="3">The sequence shown here is derived from an EMBL/GenBank/DDBJ whole genome shotgun (WGS) entry which is preliminary data.</text>
</comment>
<reference evidence="3 4" key="1">
    <citation type="submission" date="2016-06" db="EMBL/GenBank/DDBJ databases">
        <title>Evolution of pathogenesis and genome organization in the Tremellales.</title>
        <authorList>
            <person name="Cuomo C."/>
            <person name="Litvintseva A."/>
            <person name="Heitman J."/>
            <person name="Chen Y."/>
            <person name="Sun S."/>
            <person name="Springer D."/>
            <person name="Dromer F."/>
            <person name="Young S."/>
            <person name="Zeng Q."/>
            <person name="Chapman S."/>
            <person name="Gujja S."/>
            <person name="Saif S."/>
            <person name="Birren B."/>
        </authorList>
    </citation>
    <scope>NUCLEOTIDE SEQUENCE [LARGE SCALE GENOMIC DNA]</scope>
    <source>
        <strain evidence="3 4">ATCC 28783</strain>
    </source>
</reference>
<proteinExistence type="predicted"/>
<evidence type="ECO:0000256" key="1">
    <source>
        <dbReference type="SAM" id="MobiDB-lite"/>
    </source>
</evidence>
<feature type="transmembrane region" description="Helical" evidence="2">
    <location>
        <begin position="85"/>
        <end position="105"/>
    </location>
</feature>
<evidence type="ECO:0000313" key="4">
    <source>
        <dbReference type="Proteomes" id="UP000289152"/>
    </source>
</evidence>
<evidence type="ECO:0000256" key="2">
    <source>
        <dbReference type="SAM" id="Phobius"/>
    </source>
</evidence>
<dbReference type="Proteomes" id="UP000289152">
    <property type="component" value="Unassembled WGS sequence"/>
</dbReference>
<keyword evidence="2" id="KW-1133">Transmembrane helix</keyword>
<keyword evidence="2" id="KW-0472">Membrane</keyword>
<protein>
    <submittedName>
        <fullName evidence="3">Uncharacterized protein</fullName>
    </submittedName>
</protein>
<feature type="compositionally biased region" description="Acidic residues" evidence="1">
    <location>
        <begin position="30"/>
        <end position="58"/>
    </location>
</feature>